<protein>
    <submittedName>
        <fullName evidence="1">Uncharacterized protein</fullName>
    </submittedName>
</protein>
<organism evidence="1 2">
    <name type="scientific">Streptomyces phage Thestral</name>
    <dbReference type="NCBI Taxonomy" id="2301715"/>
    <lineage>
        <taxon>Viruses</taxon>
        <taxon>Duplodnaviria</taxon>
        <taxon>Heunggongvirae</taxon>
        <taxon>Uroviricota</taxon>
        <taxon>Caudoviricetes</taxon>
        <taxon>Arquatrovirinae</taxon>
        <taxon>Caelumvirus</taxon>
        <taxon>Caelumvirus thestral</taxon>
    </lineage>
</organism>
<accession>A0A385E0J2</accession>
<reference evidence="2" key="1">
    <citation type="submission" date="2018-07" db="EMBL/GenBank/DDBJ databases">
        <authorList>
            <person name="Ceviker L.M."/>
            <person name="Benitez L.F."/>
            <person name="McCown C.A."/>
            <person name="Nayek S."/>
            <person name="Bhuiyan S."/>
            <person name="Hughes L.E."/>
            <person name="Garlena R.A."/>
            <person name="Russell D.A."/>
            <person name="Pope W.H."/>
            <person name="Jacobs-Sera D."/>
            <person name="Hatfull G.F."/>
        </authorList>
    </citation>
    <scope>NUCLEOTIDE SEQUENCE [LARGE SCALE GENOMIC DNA]</scope>
</reference>
<sequence>MSTATLKLRIENTYEDGAEVVTEAVVTVPLPYPDEDGERTDWEYDHIFPETGTGREDGDAWYDVKVVESTAPELLGKTFEFGY</sequence>
<evidence type="ECO:0000313" key="2">
    <source>
        <dbReference type="Proteomes" id="UP000264237"/>
    </source>
</evidence>
<gene>
    <name evidence="1" type="primary">75</name>
    <name evidence="1" type="ORF">SEA_THESTRAL_75</name>
</gene>
<dbReference type="GeneID" id="64471792"/>
<name>A0A385E0J2_9CAUD</name>
<evidence type="ECO:0000313" key="1">
    <source>
        <dbReference type="EMBL" id="AXQ65270.1"/>
    </source>
</evidence>
<dbReference type="EMBL" id="MH651190">
    <property type="protein sequence ID" value="AXQ65270.1"/>
    <property type="molecule type" value="Genomic_DNA"/>
</dbReference>
<proteinExistence type="predicted"/>
<keyword evidence="2" id="KW-1185">Reference proteome</keyword>
<dbReference type="RefSeq" id="YP_010055858.1">
    <property type="nucleotide sequence ID" value="NC_054670.1"/>
</dbReference>
<dbReference type="Proteomes" id="UP000264237">
    <property type="component" value="Segment"/>
</dbReference>
<dbReference type="KEGG" id="vg:64471792"/>